<gene>
    <name evidence="1" type="ORF">CDV36_007529</name>
</gene>
<comment type="caution">
    <text evidence="1">The sequence shown here is derived from an EMBL/GenBank/DDBJ whole genome shotgun (WGS) entry which is preliminary data.</text>
</comment>
<name>A0A3M2S6R5_9HYPO</name>
<proteinExistence type="predicted"/>
<dbReference type="Proteomes" id="UP000277212">
    <property type="component" value="Unassembled WGS sequence"/>
</dbReference>
<organism evidence="1 2">
    <name type="scientific">Fusarium kuroshium</name>
    <dbReference type="NCBI Taxonomy" id="2010991"/>
    <lineage>
        <taxon>Eukaryota</taxon>
        <taxon>Fungi</taxon>
        <taxon>Dikarya</taxon>
        <taxon>Ascomycota</taxon>
        <taxon>Pezizomycotina</taxon>
        <taxon>Sordariomycetes</taxon>
        <taxon>Hypocreomycetidae</taxon>
        <taxon>Hypocreales</taxon>
        <taxon>Nectriaceae</taxon>
        <taxon>Fusarium</taxon>
        <taxon>Fusarium solani species complex</taxon>
    </lineage>
</organism>
<reference evidence="1 2" key="1">
    <citation type="submission" date="2017-06" db="EMBL/GenBank/DDBJ databases">
        <title>Comparative genomic analysis of Ambrosia Fusariam Clade fungi.</title>
        <authorList>
            <person name="Stajich J.E."/>
            <person name="Carrillo J."/>
            <person name="Kijimoto T."/>
            <person name="Eskalen A."/>
            <person name="O'Donnell K."/>
            <person name="Kasson M."/>
        </authorList>
    </citation>
    <scope>NUCLEOTIDE SEQUENCE [LARGE SCALE GENOMIC DNA]</scope>
    <source>
        <strain evidence="1">UCR3666</strain>
    </source>
</reference>
<keyword evidence="2" id="KW-1185">Reference proteome</keyword>
<protein>
    <submittedName>
        <fullName evidence="1">Uncharacterized protein</fullName>
    </submittedName>
</protein>
<dbReference type="AlphaFoldDB" id="A0A3M2S6R5"/>
<evidence type="ECO:0000313" key="1">
    <source>
        <dbReference type="EMBL" id="RMJ12815.1"/>
    </source>
</evidence>
<accession>A0A3M2S6R5</accession>
<sequence>MQHWSTGLYFRSPAKSCITFLRGRVLPLHTCLKEASSDWIQRVLTINGVPKRGHQRQQLFRSYMNHWFPYRKYAPPTCGYLVQWSISHNSKRPDAQVKIRTCMP</sequence>
<evidence type="ECO:0000313" key="2">
    <source>
        <dbReference type="Proteomes" id="UP000277212"/>
    </source>
</evidence>
<dbReference type="EMBL" id="NKUJ01000124">
    <property type="protein sequence ID" value="RMJ12815.1"/>
    <property type="molecule type" value="Genomic_DNA"/>
</dbReference>